<gene>
    <name evidence="10" type="ordered locus">Sulac_2841</name>
</gene>
<evidence type="ECO:0000256" key="6">
    <source>
        <dbReference type="ARBA" id="ARBA00022989"/>
    </source>
</evidence>
<dbReference type="KEGG" id="sap:Sulac_2841"/>
<dbReference type="HOGENOM" id="CLU_011920_4_0_9"/>
<dbReference type="STRING" id="679936.Sulac_2841"/>
<dbReference type="Pfam" id="PF03600">
    <property type="entry name" value="CitMHS"/>
    <property type="match status" value="2"/>
</dbReference>
<dbReference type="GO" id="GO:0005886">
    <property type="term" value="C:plasma membrane"/>
    <property type="evidence" value="ECO:0007669"/>
    <property type="project" value="UniProtKB-SubCell"/>
</dbReference>
<dbReference type="PANTHER" id="PTHR43568">
    <property type="entry name" value="P PROTEIN"/>
    <property type="match status" value="1"/>
</dbReference>
<feature type="transmembrane region" description="Helical" evidence="8">
    <location>
        <begin position="91"/>
        <end position="109"/>
    </location>
</feature>
<evidence type="ECO:0000256" key="5">
    <source>
        <dbReference type="ARBA" id="ARBA00022692"/>
    </source>
</evidence>
<dbReference type="AlphaFoldDB" id="G8TZ32"/>
<feature type="domain" description="Citrate transporter-like" evidence="9">
    <location>
        <begin position="16"/>
        <end position="306"/>
    </location>
</feature>
<dbReference type="PANTHER" id="PTHR43568:SF1">
    <property type="entry name" value="P PROTEIN"/>
    <property type="match status" value="1"/>
</dbReference>
<dbReference type="PRINTS" id="PR00758">
    <property type="entry name" value="ARSENICPUMP"/>
</dbReference>
<evidence type="ECO:0000259" key="9">
    <source>
        <dbReference type="Pfam" id="PF03600"/>
    </source>
</evidence>
<evidence type="ECO:0000313" key="11">
    <source>
        <dbReference type="Proteomes" id="UP000005439"/>
    </source>
</evidence>
<feature type="transmembrane region" description="Helical" evidence="8">
    <location>
        <begin position="396"/>
        <end position="417"/>
    </location>
</feature>
<dbReference type="PATRIC" id="fig|679936.5.peg.2934"/>
<dbReference type="InterPro" id="IPR051475">
    <property type="entry name" value="Diverse_Ion_Transporter"/>
</dbReference>
<evidence type="ECO:0000256" key="8">
    <source>
        <dbReference type="SAM" id="Phobius"/>
    </source>
</evidence>
<feature type="transmembrane region" description="Helical" evidence="8">
    <location>
        <begin position="223"/>
        <end position="239"/>
    </location>
</feature>
<evidence type="ECO:0000256" key="4">
    <source>
        <dbReference type="ARBA" id="ARBA00022475"/>
    </source>
</evidence>
<feature type="transmembrane region" description="Helical" evidence="8">
    <location>
        <begin position="354"/>
        <end position="376"/>
    </location>
</feature>
<comment type="subcellular location">
    <subcellularLocation>
        <location evidence="1">Cell membrane</location>
        <topology evidence="1">Multi-pass membrane protein</topology>
    </subcellularLocation>
</comment>
<feature type="transmembrane region" description="Helical" evidence="8">
    <location>
        <begin position="172"/>
        <end position="195"/>
    </location>
</feature>
<evidence type="ECO:0000256" key="3">
    <source>
        <dbReference type="ARBA" id="ARBA00022448"/>
    </source>
</evidence>
<feature type="transmembrane region" description="Helical" evidence="8">
    <location>
        <begin position="6"/>
        <end position="24"/>
    </location>
</feature>
<keyword evidence="7 8" id="KW-0472">Membrane</keyword>
<dbReference type="GO" id="GO:0015105">
    <property type="term" value="F:arsenite transmembrane transporter activity"/>
    <property type="evidence" value="ECO:0007669"/>
    <property type="project" value="InterPro"/>
</dbReference>
<evidence type="ECO:0000256" key="7">
    <source>
        <dbReference type="ARBA" id="ARBA00023136"/>
    </source>
</evidence>
<feature type="transmembrane region" description="Helical" evidence="8">
    <location>
        <begin position="245"/>
        <end position="263"/>
    </location>
</feature>
<evidence type="ECO:0000313" key="10">
    <source>
        <dbReference type="EMBL" id="AEW06302.1"/>
    </source>
</evidence>
<keyword evidence="6 8" id="KW-1133">Transmembrane helix</keyword>
<organism evidence="10 11">
    <name type="scientific">Sulfobacillus acidophilus (strain ATCC 700253 / DSM 10332 / NAL)</name>
    <dbReference type="NCBI Taxonomy" id="679936"/>
    <lineage>
        <taxon>Bacteria</taxon>
        <taxon>Bacillati</taxon>
        <taxon>Bacillota</taxon>
        <taxon>Clostridia</taxon>
        <taxon>Eubacteriales</taxon>
        <taxon>Clostridiales Family XVII. Incertae Sedis</taxon>
        <taxon>Sulfobacillus</taxon>
    </lineage>
</organism>
<feature type="transmembrane region" description="Helical" evidence="8">
    <location>
        <begin position="275"/>
        <end position="297"/>
    </location>
</feature>
<accession>G8TZ32</accession>
<keyword evidence="5 8" id="KW-0812">Transmembrane</keyword>
<sequence length="419" mass="44039">MSLAEWVALAALVALYVLLLGDWFHRAWVALGLAGALVVAGVVPLTQAMSLIDWNTIGLLAGMMIMVALLGEAGLFAILSRWLKAHVHENPWRLAGIFFIATAVVSAFLDNVTTVLLLSPALIQAAEDLDQEPVPYLMLEVVASNLGGMATLIGDPPNMMIGTAAHIPFDRFLVLLGPSSLVILLLVGINIPWLVQLKPLKPGHSSAAGRSQGILSVRHPEKLSGLLVILAAMFVGFIFQSAWHIPVGAIAAGGAVLGMLYLGETPDRWRHAIDYGTLGFFIGVFIIVGALESTGLVGRLASWLGHWGTGSTLPLALFLGSAGLSALLDNVPLVAALIPVLLRVVATQPDQAAALWTALAMGAALGGNATLIGASANVVVQGLALERGYPLNFRRYLGFGLKVATLSVLAGALFLLIRF</sequence>
<evidence type="ECO:0000256" key="1">
    <source>
        <dbReference type="ARBA" id="ARBA00004651"/>
    </source>
</evidence>
<dbReference type="Proteomes" id="UP000005439">
    <property type="component" value="Chromosome"/>
</dbReference>
<dbReference type="EMBL" id="CP003179">
    <property type="protein sequence ID" value="AEW06302.1"/>
    <property type="molecule type" value="Genomic_DNA"/>
</dbReference>
<evidence type="ECO:0000256" key="2">
    <source>
        <dbReference type="ARBA" id="ARBA00009843"/>
    </source>
</evidence>
<keyword evidence="11" id="KW-1185">Reference proteome</keyword>
<feature type="transmembrane region" description="Helical" evidence="8">
    <location>
        <begin position="317"/>
        <end position="342"/>
    </location>
</feature>
<feature type="domain" description="Citrate transporter-like" evidence="9">
    <location>
        <begin position="310"/>
        <end position="411"/>
    </location>
</feature>
<reference evidence="11" key="1">
    <citation type="submission" date="2011-12" db="EMBL/GenBank/DDBJ databases">
        <title>The complete genome of chromosome of Sulfobacillus acidophilus DSM 10332.</title>
        <authorList>
            <person name="Lucas S."/>
            <person name="Han J."/>
            <person name="Lapidus A."/>
            <person name="Bruce D."/>
            <person name="Goodwin L."/>
            <person name="Pitluck S."/>
            <person name="Peters L."/>
            <person name="Kyrpides N."/>
            <person name="Mavromatis K."/>
            <person name="Ivanova N."/>
            <person name="Mikhailova N."/>
            <person name="Chertkov O."/>
            <person name="Saunders E."/>
            <person name="Detter J.C."/>
            <person name="Tapia R."/>
            <person name="Han C."/>
            <person name="Land M."/>
            <person name="Hauser L."/>
            <person name="Markowitz V."/>
            <person name="Cheng J.-F."/>
            <person name="Hugenholtz P."/>
            <person name="Woyke T."/>
            <person name="Wu D."/>
            <person name="Pukall R."/>
            <person name="Gehrich-Schroeter G."/>
            <person name="Schneider S."/>
            <person name="Klenk H.-P."/>
            <person name="Eisen J.A."/>
        </authorList>
    </citation>
    <scope>NUCLEOTIDE SEQUENCE [LARGE SCALE GENOMIC DNA]</scope>
    <source>
        <strain evidence="11">ATCC 700253 / DSM 10332 / NAL</strain>
    </source>
</reference>
<proteinExistence type="inferred from homology"/>
<comment type="similarity">
    <text evidence="2">Belongs to the CitM (TC 2.A.11) transporter family.</text>
</comment>
<reference evidence="10 11" key="2">
    <citation type="journal article" date="2012" name="Stand. Genomic Sci.">
        <title>Complete genome sequence of the moderately thermophilic mineral-sulfide-oxidizing firmicute Sulfobacillus acidophilus type strain (NAL(T)).</title>
        <authorList>
            <person name="Anderson I."/>
            <person name="Chertkov O."/>
            <person name="Chen A."/>
            <person name="Saunders E."/>
            <person name="Lapidus A."/>
            <person name="Nolan M."/>
            <person name="Lucas S."/>
            <person name="Hammon N."/>
            <person name="Deshpande S."/>
            <person name="Cheng J.F."/>
            <person name="Han C."/>
            <person name="Tapia R."/>
            <person name="Goodwin L.A."/>
            <person name="Pitluck S."/>
            <person name="Liolios K."/>
            <person name="Pagani I."/>
            <person name="Ivanova N."/>
            <person name="Mikhailova N."/>
            <person name="Pati A."/>
            <person name="Palaniappan K."/>
            <person name="Land M."/>
            <person name="Pan C."/>
            <person name="Rohde M."/>
            <person name="Pukall R."/>
            <person name="Goker M."/>
            <person name="Detter J.C."/>
            <person name="Woyke T."/>
            <person name="Bristow J."/>
            <person name="Eisen J.A."/>
            <person name="Markowitz V."/>
            <person name="Hugenholtz P."/>
            <person name="Kyrpides N.C."/>
            <person name="Klenk H.P."/>
            <person name="Mavromatis K."/>
        </authorList>
    </citation>
    <scope>NUCLEOTIDE SEQUENCE [LARGE SCALE GENOMIC DNA]</scope>
    <source>
        <strain evidence="11">ATCC 700253 / DSM 10332 / NAL</strain>
    </source>
</reference>
<dbReference type="InterPro" id="IPR004680">
    <property type="entry name" value="Cit_transptr-like_dom"/>
</dbReference>
<feature type="transmembrane region" description="Helical" evidence="8">
    <location>
        <begin position="58"/>
        <end position="79"/>
    </location>
</feature>
<keyword evidence="4" id="KW-1003">Cell membrane</keyword>
<keyword evidence="3" id="KW-0813">Transport</keyword>
<feature type="transmembrane region" description="Helical" evidence="8">
    <location>
        <begin position="31"/>
        <end position="52"/>
    </location>
</feature>
<name>G8TZ32_SULAD</name>
<protein>
    <submittedName>
        <fullName evidence="10">Tyrosine transporter P-protein</fullName>
    </submittedName>
</protein>
<dbReference type="InterPro" id="IPR000802">
    <property type="entry name" value="Arsenical_pump_ArsB"/>
</dbReference>